<dbReference type="Pfam" id="PF00001">
    <property type="entry name" value="7tm_1"/>
    <property type="match status" value="1"/>
</dbReference>
<dbReference type="InterPro" id="IPR052954">
    <property type="entry name" value="GPCR-Ligand_Int"/>
</dbReference>
<dbReference type="InterPro" id="IPR017452">
    <property type="entry name" value="GPCR_Rhodpsn_7TM"/>
</dbReference>
<keyword evidence="4 5" id="KW-0472">Membrane</keyword>
<dbReference type="PANTHER" id="PTHR46641:SF2">
    <property type="entry name" value="FMRFAMIDE RECEPTOR"/>
    <property type="match status" value="1"/>
</dbReference>
<feature type="transmembrane region" description="Helical" evidence="5">
    <location>
        <begin position="20"/>
        <end position="44"/>
    </location>
</feature>
<dbReference type="GO" id="GO:0004930">
    <property type="term" value="F:G protein-coupled receptor activity"/>
    <property type="evidence" value="ECO:0007669"/>
    <property type="project" value="InterPro"/>
</dbReference>
<protein>
    <recommendedName>
        <fullName evidence="6">G-protein coupled receptors family 1 profile domain-containing protein</fullName>
    </recommendedName>
</protein>
<feature type="transmembrane region" description="Helical" evidence="5">
    <location>
        <begin position="209"/>
        <end position="232"/>
    </location>
</feature>
<dbReference type="PRINTS" id="PR00237">
    <property type="entry name" value="GPCRRHODOPSN"/>
</dbReference>
<dbReference type="Proteomes" id="UP001497497">
    <property type="component" value="Unassembled WGS sequence"/>
</dbReference>
<feature type="transmembrane region" description="Helical" evidence="5">
    <location>
        <begin position="64"/>
        <end position="90"/>
    </location>
</feature>
<evidence type="ECO:0000256" key="5">
    <source>
        <dbReference type="SAM" id="Phobius"/>
    </source>
</evidence>
<evidence type="ECO:0000259" key="6">
    <source>
        <dbReference type="PROSITE" id="PS50262"/>
    </source>
</evidence>
<sequence>MITAVVLTNRRLWSPTSMLLLSLVAYDAVFLLASIPISVTGLFIKRDPMTFTTILGVFYPLRYMAHMGSIYTTVTVTVERFLVVLVPLKARIFCTFGKTRKILLGVFAFSVAFNIPRCFFQPLFRATDPPTTAAAPNDQSAYYFWLYFRVYELYMSGVLFYLLPYALIPILNLQLLLAIKKRRSETRMMQVKNEHQPNYPRSTDLEDGVTMIVLGITACFFICCLIPAIYTMTQVAEMPDTNVFASFLIIASDTMLCINASTDFFFYCLLGRKFRNIFIRLFCPKRYIQKSRTMTSLNHSYYRHNRANSETCYHSV</sequence>
<feature type="domain" description="G-protein coupled receptors family 1 profile" evidence="6">
    <location>
        <begin position="1"/>
        <end position="267"/>
    </location>
</feature>
<comment type="subcellular location">
    <subcellularLocation>
        <location evidence="1">Membrane</location>
    </subcellularLocation>
</comment>
<gene>
    <name evidence="7" type="ORF">GSLYS_00016646001</name>
</gene>
<dbReference type="PANTHER" id="PTHR46641">
    <property type="entry name" value="FMRFAMIDE RECEPTOR-RELATED"/>
    <property type="match status" value="1"/>
</dbReference>
<dbReference type="AlphaFoldDB" id="A0AAV2I8G9"/>
<dbReference type="GO" id="GO:0016020">
    <property type="term" value="C:membrane"/>
    <property type="evidence" value="ECO:0007669"/>
    <property type="project" value="UniProtKB-SubCell"/>
</dbReference>
<keyword evidence="3 5" id="KW-1133">Transmembrane helix</keyword>
<evidence type="ECO:0000256" key="1">
    <source>
        <dbReference type="ARBA" id="ARBA00004370"/>
    </source>
</evidence>
<proteinExistence type="predicted"/>
<keyword evidence="2 5" id="KW-0812">Transmembrane</keyword>
<dbReference type="CDD" id="cd14978">
    <property type="entry name" value="7tmA_FMRFamide_R-like"/>
    <property type="match status" value="1"/>
</dbReference>
<feature type="transmembrane region" description="Helical" evidence="5">
    <location>
        <begin position="153"/>
        <end position="179"/>
    </location>
</feature>
<feature type="transmembrane region" description="Helical" evidence="5">
    <location>
        <begin position="102"/>
        <end position="124"/>
    </location>
</feature>
<organism evidence="7 8">
    <name type="scientific">Lymnaea stagnalis</name>
    <name type="common">Great pond snail</name>
    <name type="synonym">Helix stagnalis</name>
    <dbReference type="NCBI Taxonomy" id="6523"/>
    <lineage>
        <taxon>Eukaryota</taxon>
        <taxon>Metazoa</taxon>
        <taxon>Spiralia</taxon>
        <taxon>Lophotrochozoa</taxon>
        <taxon>Mollusca</taxon>
        <taxon>Gastropoda</taxon>
        <taxon>Heterobranchia</taxon>
        <taxon>Euthyneura</taxon>
        <taxon>Panpulmonata</taxon>
        <taxon>Hygrophila</taxon>
        <taxon>Lymnaeoidea</taxon>
        <taxon>Lymnaeidae</taxon>
        <taxon>Lymnaea</taxon>
    </lineage>
</organism>
<evidence type="ECO:0000256" key="4">
    <source>
        <dbReference type="ARBA" id="ARBA00023136"/>
    </source>
</evidence>
<reference evidence="7 8" key="1">
    <citation type="submission" date="2024-04" db="EMBL/GenBank/DDBJ databases">
        <authorList>
            <consortium name="Genoscope - CEA"/>
            <person name="William W."/>
        </authorList>
    </citation>
    <scope>NUCLEOTIDE SEQUENCE [LARGE SCALE GENOMIC DNA]</scope>
</reference>
<dbReference type="Gene3D" id="1.20.1070.10">
    <property type="entry name" value="Rhodopsin 7-helix transmembrane proteins"/>
    <property type="match status" value="1"/>
</dbReference>
<dbReference type="InterPro" id="IPR000276">
    <property type="entry name" value="GPCR_Rhodpsn"/>
</dbReference>
<comment type="caution">
    <text evidence="7">The sequence shown here is derived from an EMBL/GenBank/DDBJ whole genome shotgun (WGS) entry which is preliminary data.</text>
</comment>
<name>A0AAV2I8G9_LYMST</name>
<keyword evidence="8" id="KW-1185">Reference proteome</keyword>
<feature type="transmembrane region" description="Helical" evidence="5">
    <location>
        <begin position="244"/>
        <end position="270"/>
    </location>
</feature>
<dbReference type="SUPFAM" id="SSF81321">
    <property type="entry name" value="Family A G protein-coupled receptor-like"/>
    <property type="match status" value="1"/>
</dbReference>
<dbReference type="EMBL" id="CAXITT010000526">
    <property type="protein sequence ID" value="CAL1543112.1"/>
    <property type="molecule type" value="Genomic_DNA"/>
</dbReference>
<accession>A0AAV2I8G9</accession>
<evidence type="ECO:0000256" key="3">
    <source>
        <dbReference type="ARBA" id="ARBA00022989"/>
    </source>
</evidence>
<dbReference type="PROSITE" id="PS50262">
    <property type="entry name" value="G_PROTEIN_RECEP_F1_2"/>
    <property type="match status" value="1"/>
</dbReference>
<evidence type="ECO:0000313" key="8">
    <source>
        <dbReference type="Proteomes" id="UP001497497"/>
    </source>
</evidence>
<evidence type="ECO:0000313" key="7">
    <source>
        <dbReference type="EMBL" id="CAL1543112.1"/>
    </source>
</evidence>
<evidence type="ECO:0000256" key="2">
    <source>
        <dbReference type="ARBA" id="ARBA00022692"/>
    </source>
</evidence>